<name>A0A9N8H1Y8_9STRA</name>
<organism evidence="1 2">
    <name type="scientific">Seminavis robusta</name>
    <dbReference type="NCBI Taxonomy" id="568900"/>
    <lineage>
        <taxon>Eukaryota</taxon>
        <taxon>Sar</taxon>
        <taxon>Stramenopiles</taxon>
        <taxon>Ochrophyta</taxon>
        <taxon>Bacillariophyta</taxon>
        <taxon>Bacillariophyceae</taxon>
        <taxon>Bacillariophycidae</taxon>
        <taxon>Naviculales</taxon>
        <taxon>Naviculaceae</taxon>
        <taxon>Seminavis</taxon>
    </lineage>
</organism>
<reference evidence="1" key="1">
    <citation type="submission" date="2020-06" db="EMBL/GenBank/DDBJ databases">
        <authorList>
            <consortium name="Plant Systems Biology data submission"/>
        </authorList>
    </citation>
    <scope>NUCLEOTIDE SEQUENCE</scope>
    <source>
        <strain evidence="1">D6</strain>
    </source>
</reference>
<gene>
    <name evidence="1" type="ORF">SEMRO_1_G000970.1</name>
</gene>
<accession>A0A9N8H1Y8</accession>
<dbReference type="SUPFAM" id="SSF48452">
    <property type="entry name" value="TPR-like"/>
    <property type="match status" value="1"/>
</dbReference>
<protein>
    <submittedName>
        <fullName evidence="1">Uncharacterized protein</fullName>
    </submittedName>
</protein>
<dbReference type="InterPro" id="IPR011990">
    <property type="entry name" value="TPR-like_helical_dom_sf"/>
</dbReference>
<evidence type="ECO:0000313" key="2">
    <source>
        <dbReference type="Proteomes" id="UP001153069"/>
    </source>
</evidence>
<keyword evidence="2" id="KW-1185">Reference proteome</keyword>
<comment type="caution">
    <text evidence="1">The sequence shown here is derived from an EMBL/GenBank/DDBJ whole genome shotgun (WGS) entry which is preliminary data.</text>
</comment>
<sequence length="419" mass="47553">MNIHSHQVVVSPAMIQQMQDQSSSVEGICVNRKAHVRTLPGSHVNIQQDHLGRVELFRLELEQGRFHGTRDFFAHLRFDNEIRSVCMDRLARGYRKGAANAANDSVTLKTLQAWTLAEPDNKDAHLLYGLLLITSAWGALRQSTQGTEEERFAQFDKLANKAENALDKAIEIDPTDPLPYANKITASRELQMIKTTFQQFQQNCRDKHNQMVHEAMLYRLTPHWGGSNQEMLKFARNATIKAQSPPPAGHPLWSLLAKAHMLAWQEHKTATMADDSSRSSNAATSYWKDRTVGKEIVKAYRKFRAKTLRNAPAMMDDTACSNLFAFCLYKCKAYKDALPEFQKIGPMATVEEPWRKESHSHWKKVYERARGKVMARAVKDGRIKAEAAGVPVEANNMNPSSELFLYDLSSSSHHQQHHC</sequence>
<dbReference type="Proteomes" id="UP001153069">
    <property type="component" value="Unassembled WGS sequence"/>
</dbReference>
<proteinExistence type="predicted"/>
<dbReference type="EMBL" id="CAICTM010000001">
    <property type="protein sequence ID" value="CAB9496120.1"/>
    <property type="molecule type" value="Genomic_DNA"/>
</dbReference>
<evidence type="ECO:0000313" key="1">
    <source>
        <dbReference type="EMBL" id="CAB9496120.1"/>
    </source>
</evidence>
<dbReference type="AlphaFoldDB" id="A0A9N8H1Y8"/>